<dbReference type="SUPFAM" id="SSF51735">
    <property type="entry name" value="NAD(P)-binding Rossmann-fold domains"/>
    <property type="match status" value="1"/>
</dbReference>
<dbReference type="Gene3D" id="3.30.1780.10">
    <property type="entry name" value="ornithine cyclodeaminase, domain 1"/>
    <property type="match status" value="1"/>
</dbReference>
<proteinExistence type="predicted"/>
<dbReference type="RefSeq" id="WP_173074864.1">
    <property type="nucleotide sequence ID" value="NZ_BAABJB010000029.1"/>
</dbReference>
<evidence type="ECO:0000313" key="1">
    <source>
        <dbReference type="EMBL" id="GFJ87799.1"/>
    </source>
</evidence>
<protein>
    <submittedName>
        <fullName evidence="1">Ornithine cyclodeaminase</fullName>
    </submittedName>
</protein>
<dbReference type="GO" id="GO:0005737">
    <property type="term" value="C:cytoplasm"/>
    <property type="evidence" value="ECO:0007669"/>
    <property type="project" value="TreeGrafter"/>
</dbReference>
<accession>A0A6V8KZQ5</accession>
<dbReference type="AlphaFoldDB" id="A0A6V8KZQ5"/>
<dbReference type="Gene3D" id="3.40.50.720">
    <property type="entry name" value="NAD(P)-binding Rossmann-like Domain"/>
    <property type="match status" value="1"/>
</dbReference>
<organism evidence="1 2">
    <name type="scientific">Phytohabitans rumicis</name>
    <dbReference type="NCBI Taxonomy" id="1076125"/>
    <lineage>
        <taxon>Bacteria</taxon>
        <taxon>Bacillati</taxon>
        <taxon>Actinomycetota</taxon>
        <taxon>Actinomycetes</taxon>
        <taxon>Micromonosporales</taxon>
        <taxon>Micromonosporaceae</taxon>
    </lineage>
</organism>
<gene>
    <name evidence="1" type="ORF">Prum_014410</name>
</gene>
<dbReference type="Proteomes" id="UP000482960">
    <property type="component" value="Unassembled WGS sequence"/>
</dbReference>
<name>A0A6V8KZQ5_9ACTN</name>
<comment type="caution">
    <text evidence="1">The sequence shown here is derived from an EMBL/GenBank/DDBJ whole genome shotgun (WGS) entry which is preliminary data.</text>
</comment>
<dbReference type="InterPro" id="IPR003462">
    <property type="entry name" value="ODC_Mu_crystall"/>
</dbReference>
<reference evidence="1 2" key="2">
    <citation type="submission" date="2020-03" db="EMBL/GenBank/DDBJ databases">
        <authorList>
            <person name="Ichikawa N."/>
            <person name="Kimura A."/>
            <person name="Kitahashi Y."/>
            <person name="Uohara A."/>
        </authorList>
    </citation>
    <scope>NUCLEOTIDE SEQUENCE [LARGE SCALE GENOMIC DNA]</scope>
    <source>
        <strain evidence="1 2">NBRC 108638</strain>
    </source>
</reference>
<dbReference type="PIRSF" id="PIRSF001439">
    <property type="entry name" value="CryM"/>
    <property type="match status" value="1"/>
</dbReference>
<dbReference type="PANTHER" id="PTHR13812">
    <property type="entry name" value="KETIMINE REDUCTASE MU-CRYSTALLIN"/>
    <property type="match status" value="1"/>
</dbReference>
<sequence>MTLLLDDATVQSVFDWKLAIDAVRNAYAAADDDARYPTRVIARGGSNWLRTLSGVPGDGGLMGAKTIAGAMSVREFTYLISLFDQASAELVALLDGNSITGYRTAATSALAADMLVAPGPLTVSMLGSGFEAKKHVQALAAVRELNSVQVFSPRPESRERFARDLDDLETAIIPANSPAKAVAGTSLVICAARSYDETPILLGRWLEPGMTVVSIGSTVTEQREVDPEVIARADVIIADVLHEVLNDSGDLIAAREEGVDPNRIASLADLVGGHAPGRTNTEQIVIYKSVGSAVQDLAVAAMCVRRARESGLGATLPIRIQPVRK</sequence>
<dbReference type="Pfam" id="PF02423">
    <property type="entry name" value="OCD_Mu_crystall"/>
    <property type="match status" value="1"/>
</dbReference>
<dbReference type="PANTHER" id="PTHR13812:SF19">
    <property type="entry name" value="KETIMINE REDUCTASE MU-CRYSTALLIN"/>
    <property type="match status" value="1"/>
</dbReference>
<keyword evidence="2" id="KW-1185">Reference proteome</keyword>
<dbReference type="InterPro" id="IPR036291">
    <property type="entry name" value="NAD(P)-bd_dom_sf"/>
</dbReference>
<evidence type="ECO:0000313" key="2">
    <source>
        <dbReference type="Proteomes" id="UP000482960"/>
    </source>
</evidence>
<reference evidence="1 2" key="1">
    <citation type="submission" date="2020-03" db="EMBL/GenBank/DDBJ databases">
        <title>Whole genome shotgun sequence of Phytohabitans rumicis NBRC 108638.</title>
        <authorList>
            <person name="Komaki H."/>
            <person name="Tamura T."/>
        </authorList>
    </citation>
    <scope>NUCLEOTIDE SEQUENCE [LARGE SCALE GENOMIC DNA]</scope>
    <source>
        <strain evidence="1 2">NBRC 108638</strain>
    </source>
</reference>
<dbReference type="EMBL" id="BLPG01000001">
    <property type="protein sequence ID" value="GFJ87799.1"/>
    <property type="molecule type" value="Genomic_DNA"/>
</dbReference>
<dbReference type="InterPro" id="IPR023401">
    <property type="entry name" value="ODC_N"/>
</dbReference>